<comment type="caution">
    <text evidence="1">The sequence shown here is derived from an EMBL/GenBank/DDBJ whole genome shotgun (WGS) entry which is preliminary data.</text>
</comment>
<name>A0ABW4M8P3_9HYPH</name>
<protein>
    <recommendedName>
        <fullName evidence="3">Response regulatory domain-containing protein</fullName>
    </recommendedName>
</protein>
<evidence type="ECO:0008006" key="3">
    <source>
        <dbReference type="Google" id="ProtNLM"/>
    </source>
</evidence>
<sequence length="118" mass="12549">MRLLVIDTQYLVALEAEHVLGEAFSCPVEIGMPRDVEGFLEAGEFSVAVVDAALITAALGGRIQRLLDAGAGFVFSSVDSQHHDGVTGFPEVPVVLKPFNDEKLVEAVGFVLAQGPRN</sequence>
<dbReference type="Proteomes" id="UP001597322">
    <property type="component" value="Unassembled WGS sequence"/>
</dbReference>
<proteinExistence type="predicted"/>
<evidence type="ECO:0000313" key="2">
    <source>
        <dbReference type="Proteomes" id="UP001597322"/>
    </source>
</evidence>
<dbReference type="RefSeq" id="WP_377403091.1">
    <property type="nucleotide sequence ID" value="NZ_JBHUEQ010000026.1"/>
</dbReference>
<dbReference type="EMBL" id="JBHUEQ010000026">
    <property type="protein sequence ID" value="MFD1746820.1"/>
    <property type="molecule type" value="Genomic_DNA"/>
</dbReference>
<keyword evidence="2" id="KW-1185">Reference proteome</keyword>
<dbReference type="Gene3D" id="3.40.50.2300">
    <property type="match status" value="1"/>
</dbReference>
<gene>
    <name evidence="1" type="ORF">ACFSE1_15195</name>
</gene>
<organism evidence="1 2">
    <name type="scientific">Rhizobium helianthi</name>
    <dbReference type="NCBI Taxonomy" id="1132695"/>
    <lineage>
        <taxon>Bacteria</taxon>
        <taxon>Pseudomonadati</taxon>
        <taxon>Pseudomonadota</taxon>
        <taxon>Alphaproteobacteria</taxon>
        <taxon>Hyphomicrobiales</taxon>
        <taxon>Rhizobiaceae</taxon>
        <taxon>Rhizobium/Agrobacterium group</taxon>
        <taxon>Rhizobium</taxon>
    </lineage>
</organism>
<reference evidence="2" key="1">
    <citation type="journal article" date="2019" name="Int. J. Syst. Evol. Microbiol.">
        <title>The Global Catalogue of Microorganisms (GCM) 10K type strain sequencing project: providing services to taxonomists for standard genome sequencing and annotation.</title>
        <authorList>
            <consortium name="The Broad Institute Genomics Platform"/>
            <consortium name="The Broad Institute Genome Sequencing Center for Infectious Disease"/>
            <person name="Wu L."/>
            <person name="Ma J."/>
        </authorList>
    </citation>
    <scope>NUCLEOTIDE SEQUENCE [LARGE SCALE GENOMIC DNA]</scope>
    <source>
        <strain evidence="2">CG52</strain>
    </source>
</reference>
<evidence type="ECO:0000313" key="1">
    <source>
        <dbReference type="EMBL" id="MFD1746820.1"/>
    </source>
</evidence>
<accession>A0ABW4M8P3</accession>